<sequence length="96" mass="10401">MTDQLVHGDKQALSIDATDIISRDYGNNETTGKYATINGNRIYYETYGEGEPLLLLHGASESIRHYAKQIPALSASFKVIAVDTRGHGKSTADTTG</sequence>
<keyword evidence="2" id="KW-0378">Hydrolase</keyword>
<accession>A0A5C6LUD1</accession>
<dbReference type="InterPro" id="IPR029058">
    <property type="entry name" value="AB_hydrolase_fold"/>
</dbReference>
<comment type="caution">
    <text evidence="2">The sequence shown here is derived from an EMBL/GenBank/DDBJ whole genome shotgun (WGS) entry which is preliminary data.</text>
</comment>
<evidence type="ECO:0000313" key="2">
    <source>
        <dbReference type="EMBL" id="TWW00833.1"/>
    </source>
</evidence>
<reference evidence="2 3" key="1">
    <citation type="submission" date="2019-08" db="EMBL/GenBank/DDBJ databases">
        <title>Whole genome sequencing of chitin degrading bacteria Chitinophaga pinensis YS16.</title>
        <authorList>
            <person name="Singh R.P."/>
            <person name="Manchanda G."/>
            <person name="Maurya I.K."/>
            <person name="Joshi N.K."/>
            <person name="Srivastava A.K."/>
        </authorList>
    </citation>
    <scope>NUCLEOTIDE SEQUENCE [LARGE SCALE GENOMIC DNA]</scope>
    <source>
        <strain evidence="2 3">YS-16</strain>
    </source>
</reference>
<organism evidence="2 3">
    <name type="scientific">Chitinophaga pinensis</name>
    <dbReference type="NCBI Taxonomy" id="79329"/>
    <lineage>
        <taxon>Bacteria</taxon>
        <taxon>Pseudomonadati</taxon>
        <taxon>Bacteroidota</taxon>
        <taxon>Chitinophagia</taxon>
        <taxon>Chitinophagales</taxon>
        <taxon>Chitinophagaceae</taxon>
        <taxon>Chitinophaga</taxon>
    </lineage>
</organism>
<protein>
    <submittedName>
        <fullName evidence="2">Alpha/beta hydrolase</fullName>
    </submittedName>
</protein>
<keyword evidence="3" id="KW-1185">Reference proteome</keyword>
<dbReference type="GO" id="GO:0016787">
    <property type="term" value="F:hydrolase activity"/>
    <property type="evidence" value="ECO:0007669"/>
    <property type="project" value="UniProtKB-KW"/>
</dbReference>
<dbReference type="Pfam" id="PF00561">
    <property type="entry name" value="Abhydrolase_1"/>
    <property type="match status" value="1"/>
</dbReference>
<dbReference type="RefSeq" id="WP_146304989.1">
    <property type="nucleotide sequence ID" value="NZ_VOHS01000007.1"/>
</dbReference>
<dbReference type="InterPro" id="IPR000073">
    <property type="entry name" value="AB_hydrolase_1"/>
</dbReference>
<evidence type="ECO:0000313" key="3">
    <source>
        <dbReference type="Proteomes" id="UP000318815"/>
    </source>
</evidence>
<gene>
    <name evidence="2" type="ORF">FEF09_10085</name>
</gene>
<dbReference type="SUPFAM" id="SSF53474">
    <property type="entry name" value="alpha/beta-Hydrolases"/>
    <property type="match status" value="1"/>
</dbReference>
<dbReference type="Gene3D" id="3.40.50.1820">
    <property type="entry name" value="alpha/beta hydrolase"/>
    <property type="match status" value="1"/>
</dbReference>
<evidence type="ECO:0000259" key="1">
    <source>
        <dbReference type="Pfam" id="PF00561"/>
    </source>
</evidence>
<dbReference type="OrthoDB" id="2247630at2"/>
<dbReference type="AlphaFoldDB" id="A0A5C6LUD1"/>
<proteinExistence type="predicted"/>
<dbReference type="PANTHER" id="PTHR46438">
    <property type="entry name" value="ALPHA/BETA-HYDROLASES SUPERFAMILY PROTEIN"/>
    <property type="match status" value="1"/>
</dbReference>
<dbReference type="Proteomes" id="UP000318815">
    <property type="component" value="Unassembled WGS sequence"/>
</dbReference>
<feature type="domain" description="AB hydrolase-1" evidence="1">
    <location>
        <begin position="52"/>
        <end position="92"/>
    </location>
</feature>
<name>A0A5C6LUD1_9BACT</name>
<dbReference type="EMBL" id="VOHS01000007">
    <property type="protein sequence ID" value="TWW00833.1"/>
    <property type="molecule type" value="Genomic_DNA"/>
</dbReference>